<organism evidence="2 3">
    <name type="scientific">Clostridium amylolyticum</name>
    <dbReference type="NCBI Taxonomy" id="1121298"/>
    <lineage>
        <taxon>Bacteria</taxon>
        <taxon>Bacillati</taxon>
        <taxon>Bacillota</taxon>
        <taxon>Clostridia</taxon>
        <taxon>Eubacteriales</taxon>
        <taxon>Clostridiaceae</taxon>
        <taxon>Clostridium</taxon>
    </lineage>
</organism>
<dbReference type="RefSeq" id="WP_073012877.1">
    <property type="nucleotide sequence ID" value="NZ_FQZO01000016.1"/>
</dbReference>
<dbReference type="STRING" id="1121298.SAMN05444401_0516"/>
<reference evidence="2 3" key="1">
    <citation type="submission" date="2016-11" db="EMBL/GenBank/DDBJ databases">
        <authorList>
            <person name="Jaros S."/>
            <person name="Januszkiewicz K."/>
            <person name="Wedrychowicz H."/>
        </authorList>
    </citation>
    <scope>NUCLEOTIDE SEQUENCE [LARGE SCALE GENOMIC DNA]</scope>
    <source>
        <strain evidence="2 3">DSM 21864</strain>
    </source>
</reference>
<dbReference type="Gene3D" id="3.90.25.10">
    <property type="entry name" value="UDP-galactose 4-epimerase, domain 1"/>
    <property type="match status" value="1"/>
</dbReference>
<dbReference type="Pfam" id="PF16363">
    <property type="entry name" value="GDP_Man_Dehyd"/>
    <property type="match status" value="1"/>
</dbReference>
<gene>
    <name evidence="2" type="ORF">SAMN05444401_0516</name>
</gene>
<dbReference type="OrthoDB" id="9779041at2"/>
<feature type="domain" description="NAD(P)-binding" evidence="1">
    <location>
        <begin position="15"/>
        <end position="331"/>
    </location>
</feature>
<evidence type="ECO:0000259" key="1">
    <source>
        <dbReference type="Pfam" id="PF16363"/>
    </source>
</evidence>
<dbReference type="EMBL" id="FQZO01000016">
    <property type="protein sequence ID" value="SHK07092.1"/>
    <property type="molecule type" value="Genomic_DNA"/>
</dbReference>
<sequence length="358" mass="41217">MISNYKDIYKNKRILITGHTGFKGSWLTLWLIKLGAEVIGYSLDPVNDYDNFNISVPKEKIIDIRGDIRDSNSLSKVFQNYSPDMVFHMAAQPLVKYSFENPKYTYEVNVIGTLNVLEAIKKCINTKAAIIVTSDKCYKNHEWVWGYRESDTLGGYDPYSCSKACTELLVDSYRNSFLNLKDYKSHKKLIATVRAGNVIGGGDWSKDRIIPDSIKALQENRPIEIRNPLSIRPWQHVLEPLSGYIKLGGELLSGHEKYSGAWNFGPYSESITTVEDVVKKVINYYGSGSYEYSKNYTKSHHEANMLSLDISKAKYELHWNPKWGIDIAIEKTVEWYKNYKNEDFSKLCLNQIEEYEKD</sequence>
<name>A0A1M6PGQ9_9CLOT</name>
<proteinExistence type="predicted"/>
<dbReference type="InterPro" id="IPR016040">
    <property type="entry name" value="NAD(P)-bd_dom"/>
</dbReference>
<dbReference type="InterPro" id="IPR013445">
    <property type="entry name" value="CDP_4_6_deHydtase"/>
</dbReference>
<dbReference type="InterPro" id="IPR036291">
    <property type="entry name" value="NAD(P)-bd_dom_sf"/>
</dbReference>
<dbReference type="CDD" id="cd05252">
    <property type="entry name" value="CDP_GD_SDR_e"/>
    <property type="match status" value="1"/>
</dbReference>
<dbReference type="PANTHER" id="PTHR43000">
    <property type="entry name" value="DTDP-D-GLUCOSE 4,6-DEHYDRATASE-RELATED"/>
    <property type="match status" value="1"/>
</dbReference>
<dbReference type="NCBIfam" id="TIGR02622">
    <property type="entry name" value="CDP_4_6_dhtase"/>
    <property type="match status" value="1"/>
</dbReference>
<protein>
    <submittedName>
        <fullName evidence="2">CDP-glucose 4,6-dehydratase</fullName>
    </submittedName>
</protein>
<dbReference type="Gene3D" id="3.40.50.720">
    <property type="entry name" value="NAD(P)-binding Rossmann-like Domain"/>
    <property type="match status" value="1"/>
</dbReference>
<evidence type="ECO:0000313" key="2">
    <source>
        <dbReference type="EMBL" id="SHK07092.1"/>
    </source>
</evidence>
<dbReference type="SUPFAM" id="SSF51735">
    <property type="entry name" value="NAD(P)-binding Rossmann-fold domains"/>
    <property type="match status" value="1"/>
</dbReference>
<accession>A0A1M6PGQ9</accession>
<keyword evidence="3" id="KW-1185">Reference proteome</keyword>
<dbReference type="Proteomes" id="UP000184080">
    <property type="component" value="Unassembled WGS sequence"/>
</dbReference>
<evidence type="ECO:0000313" key="3">
    <source>
        <dbReference type="Proteomes" id="UP000184080"/>
    </source>
</evidence>
<dbReference type="AlphaFoldDB" id="A0A1M6PGQ9"/>